<keyword evidence="2" id="KW-1185">Reference proteome</keyword>
<dbReference type="Proteomes" id="UP001233172">
    <property type="component" value="Unassembled WGS sequence"/>
</dbReference>
<dbReference type="Pfam" id="PF15134">
    <property type="entry name" value="CEP15-like"/>
    <property type="match status" value="1"/>
</dbReference>
<comment type="caution">
    <text evidence="1">The sequence shown here is derived from an EMBL/GenBank/DDBJ whole genome shotgun (WGS) entry which is preliminary data.</text>
</comment>
<organism evidence="1 2">
    <name type="scientific">Biomphalaria pfeifferi</name>
    <name type="common">Bloodfluke planorb</name>
    <name type="synonym">Freshwater snail</name>
    <dbReference type="NCBI Taxonomy" id="112525"/>
    <lineage>
        <taxon>Eukaryota</taxon>
        <taxon>Metazoa</taxon>
        <taxon>Spiralia</taxon>
        <taxon>Lophotrochozoa</taxon>
        <taxon>Mollusca</taxon>
        <taxon>Gastropoda</taxon>
        <taxon>Heterobranchia</taxon>
        <taxon>Euthyneura</taxon>
        <taxon>Panpulmonata</taxon>
        <taxon>Hygrophila</taxon>
        <taxon>Lymnaeoidea</taxon>
        <taxon>Planorbidae</taxon>
        <taxon>Biomphalaria</taxon>
    </lineage>
</organism>
<accession>A0AAD8F9N2</accession>
<reference evidence="1" key="2">
    <citation type="submission" date="2023-04" db="EMBL/GenBank/DDBJ databases">
        <authorList>
            <person name="Bu L."/>
            <person name="Lu L."/>
            <person name="Laidemitt M.R."/>
            <person name="Zhang S.M."/>
            <person name="Mutuku M."/>
            <person name="Mkoji G."/>
            <person name="Steinauer M."/>
            <person name="Loker E.S."/>
        </authorList>
    </citation>
    <scope>NUCLEOTIDE SEQUENCE</scope>
    <source>
        <strain evidence="1">KasaAsao</strain>
        <tissue evidence="1">Whole Snail</tissue>
    </source>
</reference>
<proteinExistence type="predicted"/>
<dbReference type="EMBL" id="JASAOG010000059">
    <property type="protein sequence ID" value="KAK0056867.1"/>
    <property type="molecule type" value="Genomic_DNA"/>
</dbReference>
<name>A0AAD8F9N2_BIOPF</name>
<gene>
    <name evidence="1" type="ORF">Bpfe_013805</name>
</gene>
<evidence type="ECO:0000313" key="1">
    <source>
        <dbReference type="EMBL" id="KAK0056867.1"/>
    </source>
</evidence>
<sequence>MTEMAVVDLNDGGLSLNSFKEKTQVWASKEMQLKNLQEEIHNKHETLLRTSKNFLQRVSIDDLPVSDSEASLRNTALKQHINDLDTKINESLSEQQSPRFSYLQTNYWSMVRNMFPIWKKSLEELQ</sequence>
<evidence type="ECO:0000313" key="2">
    <source>
        <dbReference type="Proteomes" id="UP001233172"/>
    </source>
</evidence>
<protein>
    <submittedName>
        <fullName evidence="1">Uncharacterized protein</fullName>
    </submittedName>
</protein>
<dbReference type="AlphaFoldDB" id="A0AAD8F9N2"/>
<reference evidence="1" key="1">
    <citation type="journal article" date="2023" name="PLoS Negl. Trop. Dis.">
        <title>A genome sequence for Biomphalaria pfeifferi, the major vector snail for the human-infecting parasite Schistosoma mansoni.</title>
        <authorList>
            <person name="Bu L."/>
            <person name="Lu L."/>
            <person name="Laidemitt M.R."/>
            <person name="Zhang S.M."/>
            <person name="Mutuku M."/>
            <person name="Mkoji G."/>
            <person name="Steinauer M."/>
            <person name="Loker E.S."/>
        </authorList>
    </citation>
    <scope>NUCLEOTIDE SEQUENCE</scope>
    <source>
        <strain evidence="1">KasaAsao</strain>
    </source>
</reference>
<dbReference type="InterPro" id="IPR028006">
    <property type="entry name" value="CEP15-like"/>
</dbReference>